<organism evidence="1 2">
    <name type="scientific">Racocetra persica</name>
    <dbReference type="NCBI Taxonomy" id="160502"/>
    <lineage>
        <taxon>Eukaryota</taxon>
        <taxon>Fungi</taxon>
        <taxon>Fungi incertae sedis</taxon>
        <taxon>Mucoromycota</taxon>
        <taxon>Glomeromycotina</taxon>
        <taxon>Glomeromycetes</taxon>
        <taxon>Diversisporales</taxon>
        <taxon>Gigasporaceae</taxon>
        <taxon>Racocetra</taxon>
    </lineage>
</organism>
<reference evidence="1" key="1">
    <citation type="submission" date="2021-06" db="EMBL/GenBank/DDBJ databases">
        <authorList>
            <person name="Kallberg Y."/>
            <person name="Tangrot J."/>
            <person name="Rosling A."/>
        </authorList>
    </citation>
    <scope>NUCLEOTIDE SEQUENCE</scope>
    <source>
        <strain evidence="1">MA461A</strain>
    </source>
</reference>
<feature type="non-terminal residue" evidence="1">
    <location>
        <position position="1"/>
    </location>
</feature>
<evidence type="ECO:0000313" key="1">
    <source>
        <dbReference type="EMBL" id="CAG8637491.1"/>
    </source>
</evidence>
<sequence length="172" mass="19762">SNKKQTTIKRAFEIFLSKPYNTTEQAICDKAITKYLRTIKNSAKRGNSKGFIKIVILFDEIGNANGMLQVDNCYFHRIETIVSDIIEVLKPFSDITNYISGSLYSTMSIIYLTISSLYNFLLKEFLEFLDISIDTLDKIDLDITDNINIFDEKASEDKELEQIKFPAMTNKL</sequence>
<proteinExistence type="predicted"/>
<gene>
    <name evidence="1" type="ORF">RPERSI_LOCUS7343</name>
</gene>
<keyword evidence="2" id="KW-1185">Reference proteome</keyword>
<feature type="non-terminal residue" evidence="1">
    <location>
        <position position="172"/>
    </location>
</feature>
<comment type="caution">
    <text evidence="1">The sequence shown here is derived from an EMBL/GenBank/DDBJ whole genome shotgun (WGS) entry which is preliminary data.</text>
</comment>
<protein>
    <submittedName>
        <fullName evidence="1">20600_t:CDS:1</fullName>
    </submittedName>
</protein>
<evidence type="ECO:0000313" key="2">
    <source>
        <dbReference type="Proteomes" id="UP000789920"/>
    </source>
</evidence>
<dbReference type="Proteomes" id="UP000789920">
    <property type="component" value="Unassembled WGS sequence"/>
</dbReference>
<dbReference type="EMBL" id="CAJVQC010012367">
    <property type="protein sequence ID" value="CAG8637491.1"/>
    <property type="molecule type" value="Genomic_DNA"/>
</dbReference>
<name>A0ACA9N9H3_9GLOM</name>
<accession>A0ACA9N9H3</accession>